<gene>
    <name evidence="1" type="ORF">BV25DRAFT_735377</name>
</gene>
<reference evidence="1" key="2">
    <citation type="journal article" date="2022" name="New Phytol.">
        <title>Evolutionary transition to the ectomycorrhizal habit in the genomes of a hyperdiverse lineage of mushroom-forming fungi.</title>
        <authorList>
            <person name="Looney B."/>
            <person name="Miyauchi S."/>
            <person name="Morin E."/>
            <person name="Drula E."/>
            <person name="Courty P.E."/>
            <person name="Kohler A."/>
            <person name="Kuo A."/>
            <person name="LaButti K."/>
            <person name="Pangilinan J."/>
            <person name="Lipzen A."/>
            <person name="Riley R."/>
            <person name="Andreopoulos W."/>
            <person name="He G."/>
            <person name="Johnson J."/>
            <person name="Nolan M."/>
            <person name="Tritt A."/>
            <person name="Barry K.W."/>
            <person name="Grigoriev I.V."/>
            <person name="Nagy L.G."/>
            <person name="Hibbett D."/>
            <person name="Henrissat B."/>
            <person name="Matheny P.B."/>
            <person name="Labbe J."/>
            <person name="Martin F.M."/>
        </authorList>
    </citation>
    <scope>NUCLEOTIDE SEQUENCE</scope>
    <source>
        <strain evidence="1">HHB10654</strain>
    </source>
</reference>
<evidence type="ECO:0000313" key="2">
    <source>
        <dbReference type="Proteomes" id="UP000814140"/>
    </source>
</evidence>
<dbReference type="EMBL" id="MU277211">
    <property type="protein sequence ID" value="KAI0061689.1"/>
    <property type="molecule type" value="Genomic_DNA"/>
</dbReference>
<keyword evidence="2" id="KW-1185">Reference proteome</keyword>
<name>A0ACB8SYL5_9AGAM</name>
<sequence>MHRLWNDQGLVKRILTATRYPDPSVLDFVDAVDLSELDSGTLSHLESSYKVHRLQRLTINVNDAEHRNTLAQCALVCRAFCLPAVELLWSRVPCFEALVDLLPSDYKAKRYGESVPVLTRELTPSEVTASKSFLRHQTMVHSLAYCDTHERTTPLTISYLVSSWPYADKVPFPNVTSAVWDVEYAYNLSSVMHFLRPRLQSLELRVKAKSDFTSTPSDILLAVAVNCTNLTSLSLTGSFVFTDSIPAFRKLATNLVHLTDLKLLQEQDWHDFPGQGEASATPVVPETPAFPALQNVTLHGTFYAVFSTLGQLCCYPQQRAHLRLTQAPTVAQVTSLLRRLARSPITLSHIEISLVKHPMFPVGSADDTLTGSAFQSLFRLSRIVHLELHQLGIAVDLSDRDIHQMGVAWPRLHFLALDTHPSPIQRPDWMPTLPLEQLALYAEAFPRLQVLKTPLCAPKREVIADLVHTAVPSASPLWGLNWDVSGIDDEHEDLVLAYLLVVFPCLTLVKRCTSERWDTKNMVIRKGMKMIPARARREWDVRAVASLESDKWAYRSWCL</sequence>
<dbReference type="Proteomes" id="UP000814140">
    <property type="component" value="Unassembled WGS sequence"/>
</dbReference>
<comment type="caution">
    <text evidence="1">The sequence shown here is derived from an EMBL/GenBank/DDBJ whole genome shotgun (WGS) entry which is preliminary data.</text>
</comment>
<evidence type="ECO:0000313" key="1">
    <source>
        <dbReference type="EMBL" id="KAI0061689.1"/>
    </source>
</evidence>
<accession>A0ACB8SYL5</accession>
<proteinExistence type="predicted"/>
<protein>
    <submittedName>
        <fullName evidence="1">Uncharacterized protein</fullName>
    </submittedName>
</protein>
<organism evidence="1 2">
    <name type="scientific">Artomyces pyxidatus</name>
    <dbReference type="NCBI Taxonomy" id="48021"/>
    <lineage>
        <taxon>Eukaryota</taxon>
        <taxon>Fungi</taxon>
        <taxon>Dikarya</taxon>
        <taxon>Basidiomycota</taxon>
        <taxon>Agaricomycotina</taxon>
        <taxon>Agaricomycetes</taxon>
        <taxon>Russulales</taxon>
        <taxon>Auriscalpiaceae</taxon>
        <taxon>Artomyces</taxon>
    </lineage>
</organism>
<reference evidence="1" key="1">
    <citation type="submission" date="2021-03" db="EMBL/GenBank/DDBJ databases">
        <authorList>
            <consortium name="DOE Joint Genome Institute"/>
            <person name="Ahrendt S."/>
            <person name="Looney B.P."/>
            <person name="Miyauchi S."/>
            <person name="Morin E."/>
            <person name="Drula E."/>
            <person name="Courty P.E."/>
            <person name="Chicoki N."/>
            <person name="Fauchery L."/>
            <person name="Kohler A."/>
            <person name="Kuo A."/>
            <person name="Labutti K."/>
            <person name="Pangilinan J."/>
            <person name="Lipzen A."/>
            <person name="Riley R."/>
            <person name="Andreopoulos W."/>
            <person name="He G."/>
            <person name="Johnson J."/>
            <person name="Barry K.W."/>
            <person name="Grigoriev I.V."/>
            <person name="Nagy L."/>
            <person name="Hibbett D."/>
            <person name="Henrissat B."/>
            <person name="Matheny P.B."/>
            <person name="Labbe J."/>
            <person name="Martin F."/>
        </authorList>
    </citation>
    <scope>NUCLEOTIDE SEQUENCE</scope>
    <source>
        <strain evidence="1">HHB10654</strain>
    </source>
</reference>